<dbReference type="EMBL" id="JAKJPO010000007">
    <property type="protein sequence ID" value="MCF7222513.1"/>
    <property type="molecule type" value="Genomic_DNA"/>
</dbReference>
<evidence type="ECO:0000313" key="1">
    <source>
        <dbReference type="EMBL" id="MCF7222513.1"/>
    </source>
</evidence>
<accession>A0ABS9HW45</accession>
<name>A0ABS9HW45_9GAMM</name>
<dbReference type="Proteomes" id="UP001430796">
    <property type="component" value="Unassembled WGS sequence"/>
</dbReference>
<reference evidence="2" key="1">
    <citation type="submission" date="2022-01" db="EMBL/GenBank/DDBJ databases">
        <title>Lysobacter chinensis sp. nov., a bacterium isolated from cow dung compost.</title>
        <authorList>
            <person name="Zhou L.Y."/>
        </authorList>
    </citation>
    <scope>NUCLEOTIDE SEQUENCE [LARGE SCALE GENOMIC DNA]</scope>
    <source>
        <strain evidence="2">TLK-CK17</strain>
    </source>
</reference>
<sequence>MMSVLFVTVIGTWTLLWLCLLASMSQRNLPFRRRSLTLFDSLEEYR</sequence>
<proteinExistence type="predicted"/>
<protein>
    <submittedName>
        <fullName evidence="1">Uncharacterized protein</fullName>
    </submittedName>
</protein>
<gene>
    <name evidence="1" type="ORF">L3V18_12040</name>
</gene>
<comment type="caution">
    <text evidence="1">The sequence shown here is derived from an EMBL/GenBank/DDBJ whole genome shotgun (WGS) entry which is preliminary data.</text>
</comment>
<keyword evidence="2" id="KW-1185">Reference proteome</keyword>
<evidence type="ECO:0000313" key="2">
    <source>
        <dbReference type="Proteomes" id="UP001430796"/>
    </source>
</evidence>
<organism evidence="1 2">
    <name type="scientific">Marilutibacter chinensis</name>
    <dbReference type="NCBI Taxonomy" id="2912247"/>
    <lineage>
        <taxon>Bacteria</taxon>
        <taxon>Pseudomonadati</taxon>
        <taxon>Pseudomonadota</taxon>
        <taxon>Gammaproteobacteria</taxon>
        <taxon>Lysobacterales</taxon>
        <taxon>Lysobacteraceae</taxon>
        <taxon>Marilutibacter</taxon>
    </lineage>
</organism>
<reference evidence="1 2" key="2">
    <citation type="submission" date="2022-01" db="EMBL/GenBank/DDBJ databases">
        <title>Lysobacter chinensis sp. nov., a bacterium isolated from cow dung compost.</title>
        <authorList>
            <person name="Liu Y."/>
        </authorList>
    </citation>
    <scope>NUCLEOTIDE SEQUENCE [LARGE SCALE GENOMIC DNA]</scope>
    <source>
        <strain evidence="1 2">TLK-CK17</strain>
    </source>
</reference>